<dbReference type="GO" id="GO:0016020">
    <property type="term" value="C:membrane"/>
    <property type="evidence" value="ECO:0007669"/>
    <property type="project" value="InterPro"/>
</dbReference>
<evidence type="ECO:0000256" key="1">
    <source>
        <dbReference type="SAM" id="MobiDB-lite"/>
    </source>
</evidence>
<dbReference type="EMBL" id="PGTO01000028">
    <property type="protein sequence ID" value="RAU20271.1"/>
    <property type="molecule type" value="Genomic_DNA"/>
</dbReference>
<dbReference type="InterPro" id="IPR013783">
    <property type="entry name" value="Ig-like_fold"/>
</dbReference>
<reference evidence="3 4" key="1">
    <citation type="submission" date="2017-11" db="EMBL/GenBank/DDBJ databases">
        <title>Draft genome sequence of magnetotactic bacterium Magnetospirillum kuznetsovii LBB-42.</title>
        <authorList>
            <person name="Grouzdev D.S."/>
            <person name="Rysina M.S."/>
            <person name="Baslerov R.V."/>
            <person name="Koziaeva V."/>
        </authorList>
    </citation>
    <scope>NUCLEOTIDE SEQUENCE [LARGE SCALE GENOMIC DNA]</scope>
    <source>
        <strain evidence="3 4">LBB-42</strain>
    </source>
</reference>
<gene>
    <name evidence="3" type="ORF">CU669_19385</name>
</gene>
<dbReference type="GO" id="GO:0005509">
    <property type="term" value="F:calcium ion binding"/>
    <property type="evidence" value="ECO:0007669"/>
    <property type="project" value="InterPro"/>
</dbReference>
<feature type="region of interest" description="Disordered" evidence="1">
    <location>
        <begin position="664"/>
        <end position="696"/>
    </location>
</feature>
<evidence type="ECO:0000259" key="2">
    <source>
        <dbReference type="SMART" id="SM00736"/>
    </source>
</evidence>
<dbReference type="Pfam" id="PF05345">
    <property type="entry name" value="He_PIG"/>
    <property type="match status" value="1"/>
</dbReference>
<feature type="region of interest" description="Disordered" evidence="1">
    <location>
        <begin position="594"/>
        <end position="626"/>
    </location>
</feature>
<keyword evidence="4" id="KW-1185">Reference proteome</keyword>
<dbReference type="InterPro" id="IPR006644">
    <property type="entry name" value="Cadg"/>
</dbReference>
<dbReference type="Gene3D" id="2.60.40.10">
    <property type="entry name" value="Immunoglobulins"/>
    <property type="match status" value="1"/>
</dbReference>
<dbReference type="Pfam" id="PF14252">
    <property type="entry name" value="DUF4347"/>
    <property type="match status" value="1"/>
</dbReference>
<dbReference type="InterPro" id="IPR015919">
    <property type="entry name" value="Cadherin-like_sf"/>
</dbReference>
<name>A0A364NT61_9PROT</name>
<protein>
    <recommendedName>
        <fullName evidence="2">Dystroglycan-type cadherin-like domain-containing protein</fullName>
    </recommendedName>
</protein>
<organism evidence="3 4">
    <name type="scientific">Paramagnetospirillum kuznetsovii</name>
    <dbReference type="NCBI Taxonomy" id="2053833"/>
    <lineage>
        <taxon>Bacteria</taxon>
        <taxon>Pseudomonadati</taxon>
        <taxon>Pseudomonadota</taxon>
        <taxon>Alphaproteobacteria</taxon>
        <taxon>Rhodospirillales</taxon>
        <taxon>Magnetospirillaceae</taxon>
        <taxon>Paramagnetospirillum</taxon>
    </lineage>
</organism>
<accession>A0A364NT61</accession>
<dbReference type="InterPro" id="IPR025592">
    <property type="entry name" value="DUF4347"/>
</dbReference>
<feature type="domain" description="Dystroglycan-type cadherin-like" evidence="2">
    <location>
        <begin position="731"/>
        <end position="829"/>
    </location>
</feature>
<comment type="caution">
    <text evidence="3">The sequence shown here is derived from an EMBL/GenBank/DDBJ whole genome shotgun (WGS) entry which is preliminary data.</text>
</comment>
<dbReference type="SUPFAM" id="SSF49313">
    <property type="entry name" value="Cadherin-like"/>
    <property type="match status" value="1"/>
</dbReference>
<dbReference type="AlphaFoldDB" id="A0A364NT61"/>
<feature type="compositionally biased region" description="Polar residues" evidence="1">
    <location>
        <begin position="664"/>
        <end position="684"/>
    </location>
</feature>
<proteinExistence type="predicted"/>
<dbReference type="SMART" id="SM00736">
    <property type="entry name" value="CADG"/>
    <property type="match status" value="1"/>
</dbReference>
<evidence type="ECO:0000313" key="3">
    <source>
        <dbReference type="EMBL" id="RAU20271.1"/>
    </source>
</evidence>
<dbReference type="RefSeq" id="WP_112147247.1">
    <property type="nucleotide sequence ID" value="NZ_PGTO01000028.1"/>
</dbReference>
<dbReference type="OrthoDB" id="9816366at2"/>
<sequence>MRRNVERSALMMMALEPRWMFDGAAAVDAAHAAADASAKALIPDVPPAVQVRAADPSQDGGKKEVAFVDTSVAGYQVLIDGVRAGVEVQLIDGGSNGLAQMAKWAQTHSGYDAIHLLSHGAEGLVNIGATSVADGALGNPEIQAELAEIGHALKSGGDILLYGCDIAKGSDGDNFIRDLAAATGADVAASIDATGLAAQGGDWVLERSVGAVATTSIEISRFDGLLGTPTVTGTADATYASGGTAVAVDPAISFANGTHYGGGSISFTLSNVKTGDVLALSDGANVNDTGAISTGVVGSSTGVYLGNGTGRDLIGYVDSTNDGTNGKALQINLGVSPFTNAGFETGDTTGWTIVTTQVKLGTTDLASAIGSGGPYVTPADTTTPANNTNNDSVTPSSLGTLSGTVVTTQKTAGSYGLQLLSTGVSMAHGYDIIHGPLAISPEFAANAGDGVSFDWRALGGSDAFDVYAYLLNVTDGTTTLILDQTGSSGSASTSFAPGSVTVPTSDNYRLIFAAGTFDFSGGGAAGASLYLDNFRSYGSSVTDAVMTTLTSQITFKNTLSSPDTTTRILQISAKATDGNSGTATSNIKLTAPTSATTELHQSPPPPAAEPPKDAPKPPAATEISTPKIIKTGAAEGGTPIINALRGDGTSSDAKAAGMQTVVRESTTTQVSSSDGLSALSNRTSDGIAAPASTRGAESNIALSPNLSAPSDGGFRVAVAAPGAATGGDAIVVARPIGEVVQTGRVSFGIPADAFAVAKADAQVTLQATMADGQPLPGWLSFNPTTGRFEGTPPPGQTGAIDIRVSAKDAAGAEAVQVFKMEVRGQGANADGLVGPSRHAFVGKAGLAEQIRAAKSGTARLAAMRSASGRVA</sequence>
<dbReference type="Proteomes" id="UP000251075">
    <property type="component" value="Unassembled WGS sequence"/>
</dbReference>
<evidence type="ECO:0000313" key="4">
    <source>
        <dbReference type="Proteomes" id="UP000251075"/>
    </source>
</evidence>